<protein>
    <submittedName>
        <fullName evidence="1">Uncharacterized protein</fullName>
    </submittedName>
</protein>
<sequence length="51" mass="5450">MVVAPVGLRTGLVVGEHEVLVLDPSSALPQVRCPLEVAALALLPNVEYWVE</sequence>
<gene>
    <name evidence="1" type="ORF">KSF_010190</name>
</gene>
<organism evidence="1 2">
    <name type="scientific">Reticulibacter mediterranei</name>
    <dbReference type="NCBI Taxonomy" id="2778369"/>
    <lineage>
        <taxon>Bacteria</taxon>
        <taxon>Bacillati</taxon>
        <taxon>Chloroflexota</taxon>
        <taxon>Ktedonobacteria</taxon>
        <taxon>Ktedonobacterales</taxon>
        <taxon>Reticulibacteraceae</taxon>
        <taxon>Reticulibacter</taxon>
    </lineage>
</organism>
<accession>A0A8J3IAQ2</accession>
<dbReference type="EMBL" id="BNJK01000001">
    <property type="protein sequence ID" value="GHO90971.1"/>
    <property type="molecule type" value="Genomic_DNA"/>
</dbReference>
<reference evidence="1" key="1">
    <citation type="submission" date="2020-10" db="EMBL/GenBank/DDBJ databases">
        <title>Taxonomic study of unclassified bacteria belonging to the class Ktedonobacteria.</title>
        <authorList>
            <person name="Yabe S."/>
            <person name="Wang C.M."/>
            <person name="Zheng Y."/>
            <person name="Sakai Y."/>
            <person name="Cavaletti L."/>
            <person name="Monciardini P."/>
            <person name="Donadio S."/>
        </authorList>
    </citation>
    <scope>NUCLEOTIDE SEQUENCE</scope>
    <source>
        <strain evidence="1">ID150040</strain>
    </source>
</reference>
<name>A0A8J3IAQ2_9CHLR</name>
<comment type="caution">
    <text evidence="1">The sequence shown here is derived from an EMBL/GenBank/DDBJ whole genome shotgun (WGS) entry which is preliminary data.</text>
</comment>
<dbReference type="Proteomes" id="UP000597444">
    <property type="component" value="Unassembled WGS sequence"/>
</dbReference>
<dbReference type="AlphaFoldDB" id="A0A8J3IAQ2"/>
<evidence type="ECO:0000313" key="2">
    <source>
        <dbReference type="Proteomes" id="UP000597444"/>
    </source>
</evidence>
<proteinExistence type="predicted"/>
<keyword evidence="2" id="KW-1185">Reference proteome</keyword>
<evidence type="ECO:0000313" key="1">
    <source>
        <dbReference type="EMBL" id="GHO90971.1"/>
    </source>
</evidence>